<sequence length="104" mass="11058">MCCAQREGDPLVWIPPRNGNPLLHIHNKNQQQATHSHTLRHTKFVNVLSLLGGGLDSAVPSLSSGASVFTSRKSRGAMSPVLNALQNLQTPPPPLSKIGSSSSI</sequence>
<dbReference type="EMBL" id="HBUE01168653">
    <property type="protein sequence ID" value="CAG6513852.1"/>
    <property type="molecule type" value="Transcribed_RNA"/>
</dbReference>
<evidence type="ECO:0000256" key="1">
    <source>
        <dbReference type="SAM" id="MobiDB-lite"/>
    </source>
</evidence>
<accession>A0A8D8AWK2</accession>
<reference evidence="2" key="1">
    <citation type="submission" date="2021-05" db="EMBL/GenBank/DDBJ databases">
        <authorList>
            <person name="Alioto T."/>
            <person name="Alioto T."/>
            <person name="Gomez Garrido J."/>
        </authorList>
    </citation>
    <scope>NUCLEOTIDE SEQUENCE</scope>
</reference>
<name>A0A8D8AWK2_CULPI</name>
<protein>
    <submittedName>
        <fullName evidence="2">(northern house mosquito) hypothetical protein</fullName>
    </submittedName>
</protein>
<dbReference type="EMBL" id="HBUE01042486">
    <property type="protein sequence ID" value="CAG6461316.1"/>
    <property type="molecule type" value="Transcribed_RNA"/>
</dbReference>
<organism evidence="2">
    <name type="scientific">Culex pipiens</name>
    <name type="common">House mosquito</name>
    <dbReference type="NCBI Taxonomy" id="7175"/>
    <lineage>
        <taxon>Eukaryota</taxon>
        <taxon>Metazoa</taxon>
        <taxon>Ecdysozoa</taxon>
        <taxon>Arthropoda</taxon>
        <taxon>Hexapoda</taxon>
        <taxon>Insecta</taxon>
        <taxon>Pterygota</taxon>
        <taxon>Neoptera</taxon>
        <taxon>Endopterygota</taxon>
        <taxon>Diptera</taxon>
        <taxon>Nematocera</taxon>
        <taxon>Culicoidea</taxon>
        <taxon>Culicidae</taxon>
        <taxon>Culicinae</taxon>
        <taxon>Culicini</taxon>
        <taxon>Culex</taxon>
        <taxon>Culex</taxon>
    </lineage>
</organism>
<evidence type="ECO:0000313" key="2">
    <source>
        <dbReference type="EMBL" id="CAG6461316.1"/>
    </source>
</evidence>
<dbReference type="EMBL" id="HBUE01274017">
    <property type="protein sequence ID" value="CAG6565333.1"/>
    <property type="molecule type" value="Transcribed_RNA"/>
</dbReference>
<feature type="region of interest" description="Disordered" evidence="1">
    <location>
        <begin position="85"/>
        <end position="104"/>
    </location>
</feature>
<dbReference type="AlphaFoldDB" id="A0A8D8AWK2"/>
<proteinExistence type="predicted"/>